<comment type="subcellular location">
    <subcellularLocation>
        <location evidence="1">Membrane</location>
        <topology evidence="1">Single-pass membrane protein</topology>
    </subcellularLocation>
</comment>
<keyword evidence="4 6" id="KW-0472">Membrane</keyword>
<dbReference type="PATRIC" id="fig|1439726.3.peg.3439"/>
<sequence>MRWRGRRQSSNVEDSRRSGGGGFRGGGLGGGGLNPFGRGGGRMPGGRSGGLGIGSLIIIGIVLMVLGINPLTLLTGDLGGMMGDSPTTQRPTAVDESGRQMSAADDEMKDFVSVVLAETEDTWNEIFAAAGEDYPEPTLHLFTGSVSSACGYASAASGPFYCPGDRKVYIDLAFYEELRKRFAAPGDFAQAYVIAHEVGHHVQNLIGVLPEFNRRRQTLSTAQANALSVRVELQADCFAGVWANDAEAKNLLETGDIEEALNAATQIGDDAIQKRTQGYVVPESFNHGTSAQRKRCSTPAIARAAWTPATRSGPIRSERGGYSAPFLHHLDLQALDFRKPLPLFRDQVVDLLVEMSDLKFRLEIDPVVVERAQPVLLLLASLAHHDDGRLNGRKAGQQQIEQDEGIGIEPPGAGQRGIEKNPDREEAGKGPEKSPASAECGKTVGDPLAEAAAGIRLCLDVSRDEFAFDEAARHLPFEIGQFTTLRADQFLHIGNSIPVGLGSPD</sequence>
<evidence type="ECO:0000313" key="7">
    <source>
        <dbReference type="EMBL" id="ODN69435.1"/>
    </source>
</evidence>
<dbReference type="Pfam" id="PF04228">
    <property type="entry name" value="Zn_peptidase"/>
    <property type="match status" value="1"/>
</dbReference>
<dbReference type="InterPro" id="IPR007343">
    <property type="entry name" value="Uncharacterised_pept_Zn_put"/>
</dbReference>
<proteinExistence type="predicted"/>
<comment type="caution">
    <text evidence="7">The sequence shown here is derived from an EMBL/GenBank/DDBJ whole genome shotgun (WGS) entry which is preliminary data.</text>
</comment>
<dbReference type="Proteomes" id="UP000094622">
    <property type="component" value="Unassembled WGS sequence"/>
</dbReference>
<keyword evidence="8" id="KW-1185">Reference proteome</keyword>
<evidence type="ECO:0000256" key="2">
    <source>
        <dbReference type="ARBA" id="ARBA00022692"/>
    </source>
</evidence>
<organism evidence="7 8">
    <name type="scientific">Methylobrevis pamukkalensis</name>
    <dbReference type="NCBI Taxonomy" id="1439726"/>
    <lineage>
        <taxon>Bacteria</taxon>
        <taxon>Pseudomonadati</taxon>
        <taxon>Pseudomonadota</taxon>
        <taxon>Alphaproteobacteria</taxon>
        <taxon>Hyphomicrobiales</taxon>
        <taxon>Pleomorphomonadaceae</taxon>
        <taxon>Methylobrevis</taxon>
    </lineage>
</organism>
<dbReference type="GO" id="GO:0016020">
    <property type="term" value="C:membrane"/>
    <property type="evidence" value="ECO:0007669"/>
    <property type="project" value="UniProtKB-SubCell"/>
</dbReference>
<feature type="compositionally biased region" description="Gly residues" evidence="5">
    <location>
        <begin position="18"/>
        <end position="42"/>
    </location>
</feature>
<evidence type="ECO:0000256" key="6">
    <source>
        <dbReference type="SAM" id="Phobius"/>
    </source>
</evidence>
<keyword evidence="3 6" id="KW-1133">Transmembrane helix</keyword>
<protein>
    <submittedName>
        <fullName evidence="7">Putative neutral zinc metallopeptidase</fullName>
    </submittedName>
</protein>
<dbReference type="PANTHER" id="PTHR30168">
    <property type="entry name" value="PUTATIVE MEMBRANE PROTEIN YPFJ"/>
    <property type="match status" value="1"/>
</dbReference>
<keyword evidence="2 6" id="KW-0812">Transmembrane</keyword>
<reference evidence="7 8" key="1">
    <citation type="submission" date="2016-07" db="EMBL/GenBank/DDBJ databases">
        <title>Draft Genome Sequence of Methylobrevis pamukkalensis PK2.</title>
        <authorList>
            <person name="Vasilenko O.V."/>
            <person name="Doronina N.V."/>
            <person name="Shmareva M.N."/>
            <person name="Tarlachkov S.V."/>
            <person name="Mustakhimov I."/>
            <person name="Trotsenko Y.A."/>
        </authorList>
    </citation>
    <scope>NUCLEOTIDE SEQUENCE [LARGE SCALE GENOMIC DNA]</scope>
    <source>
        <strain evidence="7 8">PK2</strain>
    </source>
</reference>
<feature type="compositionally biased region" description="Basic and acidic residues" evidence="5">
    <location>
        <begin position="417"/>
        <end position="432"/>
    </location>
</feature>
<accession>A0A1E3GZT4</accession>
<evidence type="ECO:0000313" key="8">
    <source>
        <dbReference type="Proteomes" id="UP000094622"/>
    </source>
</evidence>
<gene>
    <name evidence="7" type="ORF">A6302_03273</name>
</gene>
<feature type="region of interest" description="Disordered" evidence="5">
    <location>
        <begin position="1"/>
        <end position="42"/>
    </location>
</feature>
<name>A0A1E3GZT4_9HYPH</name>
<dbReference type="AlphaFoldDB" id="A0A1E3GZT4"/>
<evidence type="ECO:0000256" key="5">
    <source>
        <dbReference type="SAM" id="MobiDB-lite"/>
    </source>
</evidence>
<evidence type="ECO:0000256" key="3">
    <source>
        <dbReference type="ARBA" id="ARBA00022989"/>
    </source>
</evidence>
<evidence type="ECO:0000256" key="1">
    <source>
        <dbReference type="ARBA" id="ARBA00004167"/>
    </source>
</evidence>
<dbReference type="PANTHER" id="PTHR30168:SF0">
    <property type="entry name" value="INNER MEMBRANE PROTEIN"/>
    <property type="match status" value="1"/>
</dbReference>
<feature type="transmembrane region" description="Helical" evidence="6">
    <location>
        <begin position="48"/>
        <end position="68"/>
    </location>
</feature>
<dbReference type="EMBL" id="MCRJ01000091">
    <property type="protein sequence ID" value="ODN69435.1"/>
    <property type="molecule type" value="Genomic_DNA"/>
</dbReference>
<feature type="region of interest" description="Disordered" evidence="5">
    <location>
        <begin position="389"/>
        <end position="440"/>
    </location>
</feature>
<evidence type="ECO:0000256" key="4">
    <source>
        <dbReference type="ARBA" id="ARBA00023136"/>
    </source>
</evidence>